<dbReference type="PANTHER" id="PTHR11076">
    <property type="entry name" value="DNA REPAIR POLYMERASE UMUC / TRANSFERASE FAMILY MEMBER"/>
    <property type="match status" value="1"/>
</dbReference>
<feature type="domain" description="UmuC" evidence="1">
    <location>
        <begin position="1"/>
        <end position="56"/>
    </location>
</feature>
<dbReference type="EMBL" id="JAUEPU010000022">
    <property type="protein sequence ID" value="KAK0493984.1"/>
    <property type="molecule type" value="Genomic_DNA"/>
</dbReference>
<evidence type="ECO:0000313" key="2">
    <source>
        <dbReference type="EMBL" id="KAK0493984.1"/>
    </source>
</evidence>
<name>A0AA39Q2D1_9AGAR</name>
<dbReference type="GO" id="GO:0006281">
    <property type="term" value="P:DNA repair"/>
    <property type="evidence" value="ECO:0007669"/>
    <property type="project" value="InterPro"/>
</dbReference>
<dbReference type="Proteomes" id="UP001175228">
    <property type="component" value="Unassembled WGS sequence"/>
</dbReference>
<dbReference type="PROSITE" id="PS50173">
    <property type="entry name" value="UMUC"/>
    <property type="match status" value="1"/>
</dbReference>
<dbReference type="PANTHER" id="PTHR11076:SF33">
    <property type="entry name" value="DNA POLYMERASE KAPPA"/>
    <property type="match status" value="1"/>
</dbReference>
<dbReference type="Gene3D" id="3.30.70.270">
    <property type="match status" value="1"/>
</dbReference>
<dbReference type="GO" id="GO:0003887">
    <property type="term" value="F:DNA-directed DNA polymerase activity"/>
    <property type="evidence" value="ECO:0007669"/>
    <property type="project" value="TreeGrafter"/>
</dbReference>
<feature type="non-terminal residue" evidence="2">
    <location>
        <position position="233"/>
    </location>
</feature>
<protein>
    <recommendedName>
        <fullName evidence="1">UmuC domain-containing protein</fullName>
    </recommendedName>
</protein>
<dbReference type="SUPFAM" id="SSF56672">
    <property type="entry name" value="DNA/RNA polymerases"/>
    <property type="match status" value="1"/>
</dbReference>
<sequence>TTASYKAWKYGVCSGMPGFIAKKLYLELILVKLNFTRYSEMSQKVMDILEWYDPNVCAAGYISESALCLLAYTLTWSDPSVDMFQQCEFLLLFGQPLAYCVPYQNKPNGQFHLPFDSQEIITFMHDLSIHKMPGIGHAFARNYVAKWLTLLGLQTCGDIYAHQAMLSLMDKQFRVTFFPSHPPWHSIAQREEQKSIGAETVSFGLIVVDSKERILQKLQEVSQELEDDMNAMG</sequence>
<dbReference type="AlphaFoldDB" id="A0AA39Q2D1"/>
<dbReference type="Gene3D" id="3.40.1170.60">
    <property type="match status" value="1"/>
</dbReference>
<dbReference type="Gene3D" id="1.10.150.810">
    <property type="match status" value="1"/>
</dbReference>
<comment type="caution">
    <text evidence="2">The sequence shown here is derived from an EMBL/GenBank/DDBJ whole genome shotgun (WGS) entry which is preliminary data.</text>
</comment>
<dbReference type="InterPro" id="IPR043502">
    <property type="entry name" value="DNA/RNA_pol_sf"/>
</dbReference>
<dbReference type="GO" id="GO:0005634">
    <property type="term" value="C:nucleus"/>
    <property type="evidence" value="ECO:0007669"/>
    <property type="project" value="TreeGrafter"/>
</dbReference>
<dbReference type="InterPro" id="IPR001126">
    <property type="entry name" value="UmuC"/>
</dbReference>
<gene>
    <name evidence="2" type="ORF">EDD18DRAFT_1030326</name>
</gene>
<dbReference type="GO" id="GO:0042276">
    <property type="term" value="P:error-prone translesion synthesis"/>
    <property type="evidence" value="ECO:0007669"/>
    <property type="project" value="TreeGrafter"/>
</dbReference>
<dbReference type="Pfam" id="PF00817">
    <property type="entry name" value="IMS"/>
    <property type="match status" value="1"/>
</dbReference>
<dbReference type="InterPro" id="IPR050116">
    <property type="entry name" value="DNA_polymerase-Y"/>
</dbReference>
<accession>A0AA39Q2D1</accession>
<organism evidence="2 3">
    <name type="scientific">Armillaria luteobubalina</name>
    <dbReference type="NCBI Taxonomy" id="153913"/>
    <lineage>
        <taxon>Eukaryota</taxon>
        <taxon>Fungi</taxon>
        <taxon>Dikarya</taxon>
        <taxon>Basidiomycota</taxon>
        <taxon>Agaricomycotina</taxon>
        <taxon>Agaricomycetes</taxon>
        <taxon>Agaricomycetidae</taxon>
        <taxon>Agaricales</taxon>
        <taxon>Marasmiineae</taxon>
        <taxon>Physalacriaceae</taxon>
        <taxon>Armillaria</taxon>
    </lineage>
</organism>
<reference evidence="2" key="1">
    <citation type="submission" date="2023-06" db="EMBL/GenBank/DDBJ databases">
        <authorList>
            <consortium name="Lawrence Berkeley National Laboratory"/>
            <person name="Ahrendt S."/>
            <person name="Sahu N."/>
            <person name="Indic B."/>
            <person name="Wong-Bajracharya J."/>
            <person name="Merenyi Z."/>
            <person name="Ke H.-M."/>
            <person name="Monk M."/>
            <person name="Kocsube S."/>
            <person name="Drula E."/>
            <person name="Lipzen A."/>
            <person name="Balint B."/>
            <person name="Henrissat B."/>
            <person name="Andreopoulos B."/>
            <person name="Martin F.M."/>
            <person name="Harder C.B."/>
            <person name="Rigling D."/>
            <person name="Ford K.L."/>
            <person name="Foster G.D."/>
            <person name="Pangilinan J."/>
            <person name="Papanicolaou A."/>
            <person name="Barry K."/>
            <person name="LaButti K."/>
            <person name="Viragh M."/>
            <person name="Koriabine M."/>
            <person name="Yan M."/>
            <person name="Riley R."/>
            <person name="Champramary S."/>
            <person name="Plett K.L."/>
            <person name="Tsai I.J."/>
            <person name="Slot J."/>
            <person name="Sipos G."/>
            <person name="Plett J."/>
            <person name="Nagy L.G."/>
            <person name="Grigoriev I.V."/>
        </authorList>
    </citation>
    <scope>NUCLEOTIDE SEQUENCE</scope>
    <source>
        <strain evidence="2">HWK02</strain>
    </source>
</reference>
<evidence type="ECO:0000313" key="3">
    <source>
        <dbReference type="Proteomes" id="UP001175228"/>
    </source>
</evidence>
<evidence type="ECO:0000259" key="1">
    <source>
        <dbReference type="PROSITE" id="PS50173"/>
    </source>
</evidence>
<feature type="non-terminal residue" evidence="2">
    <location>
        <position position="1"/>
    </location>
</feature>
<keyword evidence="3" id="KW-1185">Reference proteome</keyword>
<proteinExistence type="predicted"/>
<dbReference type="InterPro" id="IPR043128">
    <property type="entry name" value="Rev_trsase/Diguanyl_cyclase"/>
</dbReference>